<evidence type="ECO:0000313" key="2">
    <source>
        <dbReference type="Proteomes" id="UP000018719"/>
    </source>
</evidence>
<comment type="caution">
    <text evidence="1">The sequence shown here is derived from an EMBL/GenBank/DDBJ whole genome shotgun (WGS) entry which is preliminary data.</text>
</comment>
<evidence type="ECO:0000313" key="1">
    <source>
        <dbReference type="EMBL" id="EQA37653.1"/>
    </source>
</evidence>
<dbReference type="EMBL" id="AHMM02000015">
    <property type="protein sequence ID" value="EQA37653.1"/>
    <property type="molecule type" value="Genomic_DNA"/>
</dbReference>
<gene>
    <name evidence="1" type="ORF">LEP1GSC047_4201</name>
</gene>
<reference evidence="1 2" key="1">
    <citation type="submission" date="2013-05" db="EMBL/GenBank/DDBJ databases">
        <authorList>
            <person name="Harkins D.M."/>
            <person name="Durkin A.S."/>
            <person name="Brinkac L.M."/>
            <person name="Haft D.H."/>
            <person name="Selengut J.D."/>
            <person name="Sanka R."/>
            <person name="DePew J."/>
            <person name="Purushe J."/>
            <person name="Hartskeerl R.A."/>
            <person name="Ahmed A."/>
            <person name="van der Linden H."/>
            <person name="Goris M.G.A."/>
            <person name="Vinetz J.M."/>
            <person name="Sutton G.G."/>
            <person name="Nierman W.C."/>
            <person name="Fouts D.E."/>
        </authorList>
    </citation>
    <scope>NUCLEOTIDE SEQUENCE [LARGE SCALE GENOMIC DNA]</scope>
    <source>
        <strain evidence="1 2">10</strain>
    </source>
</reference>
<accession>V6HEC1</accession>
<name>V6HEC1_9LEPT</name>
<dbReference type="AlphaFoldDB" id="V6HEC1"/>
<proteinExistence type="predicted"/>
<dbReference type="STRING" id="1049790.LEP1GSC047_4201"/>
<sequence length="74" mass="8956">MQDRQSKTIAAIKKHEIRELSLIIKSFPYGFTSNLLPEKSLIFFLSIRRLLELREPIRLYRKFFFSKIVWKDIP</sequence>
<organism evidence="1 2">
    <name type="scientific">Leptospira inadai serovar Lyme str. 10</name>
    <dbReference type="NCBI Taxonomy" id="1049790"/>
    <lineage>
        <taxon>Bacteria</taxon>
        <taxon>Pseudomonadati</taxon>
        <taxon>Spirochaetota</taxon>
        <taxon>Spirochaetia</taxon>
        <taxon>Leptospirales</taxon>
        <taxon>Leptospiraceae</taxon>
        <taxon>Leptospira</taxon>
    </lineage>
</organism>
<protein>
    <submittedName>
        <fullName evidence="1">Uncharacterized protein</fullName>
    </submittedName>
</protein>
<dbReference type="Proteomes" id="UP000018719">
    <property type="component" value="Unassembled WGS sequence"/>
</dbReference>